<name>B9RQ01_RICCO</name>
<proteinExistence type="predicted"/>
<feature type="region of interest" description="Disordered" evidence="1">
    <location>
        <begin position="1"/>
        <end position="29"/>
    </location>
</feature>
<dbReference type="Proteomes" id="UP000008311">
    <property type="component" value="Unassembled WGS sequence"/>
</dbReference>
<protein>
    <submittedName>
        <fullName evidence="2">Uncharacterized protein</fullName>
    </submittedName>
</protein>
<accession>B9RQ01</accession>
<evidence type="ECO:0000313" key="2">
    <source>
        <dbReference type="EMBL" id="EEF46562.1"/>
    </source>
</evidence>
<dbReference type="AlphaFoldDB" id="B9RQ01"/>
<evidence type="ECO:0000256" key="1">
    <source>
        <dbReference type="SAM" id="MobiDB-lite"/>
    </source>
</evidence>
<dbReference type="EMBL" id="EQ973799">
    <property type="protein sequence ID" value="EEF46562.1"/>
    <property type="molecule type" value="Genomic_DNA"/>
</dbReference>
<gene>
    <name evidence="2" type="ORF">RCOM_1661620</name>
</gene>
<organism evidence="2 3">
    <name type="scientific">Ricinus communis</name>
    <name type="common">Castor bean</name>
    <dbReference type="NCBI Taxonomy" id="3988"/>
    <lineage>
        <taxon>Eukaryota</taxon>
        <taxon>Viridiplantae</taxon>
        <taxon>Streptophyta</taxon>
        <taxon>Embryophyta</taxon>
        <taxon>Tracheophyta</taxon>
        <taxon>Spermatophyta</taxon>
        <taxon>Magnoliopsida</taxon>
        <taxon>eudicotyledons</taxon>
        <taxon>Gunneridae</taxon>
        <taxon>Pentapetalae</taxon>
        <taxon>rosids</taxon>
        <taxon>fabids</taxon>
        <taxon>Malpighiales</taxon>
        <taxon>Euphorbiaceae</taxon>
        <taxon>Acalyphoideae</taxon>
        <taxon>Acalypheae</taxon>
        <taxon>Ricinus</taxon>
    </lineage>
</organism>
<feature type="compositionally biased region" description="Pro residues" evidence="1">
    <location>
        <begin position="18"/>
        <end position="27"/>
    </location>
</feature>
<reference evidence="3" key="1">
    <citation type="journal article" date="2010" name="Nat. Biotechnol.">
        <title>Draft genome sequence of the oilseed species Ricinus communis.</title>
        <authorList>
            <person name="Chan A.P."/>
            <person name="Crabtree J."/>
            <person name="Zhao Q."/>
            <person name="Lorenzi H."/>
            <person name="Orvis J."/>
            <person name="Puiu D."/>
            <person name="Melake-Berhan A."/>
            <person name="Jones K.M."/>
            <person name="Redman J."/>
            <person name="Chen G."/>
            <person name="Cahoon E.B."/>
            <person name="Gedil M."/>
            <person name="Stanke M."/>
            <person name="Haas B.J."/>
            <person name="Wortman J.R."/>
            <person name="Fraser-Liggett C.M."/>
            <person name="Ravel J."/>
            <person name="Rabinowicz P.D."/>
        </authorList>
    </citation>
    <scope>NUCLEOTIDE SEQUENCE [LARGE SCALE GENOMIC DNA]</scope>
    <source>
        <strain evidence="3">cv. Hale</strain>
    </source>
</reference>
<evidence type="ECO:0000313" key="3">
    <source>
        <dbReference type="Proteomes" id="UP000008311"/>
    </source>
</evidence>
<keyword evidence="3" id="KW-1185">Reference proteome</keyword>
<dbReference type="InParanoid" id="B9RQ01"/>
<sequence>MARPQLLRYSDGEVRAAPLPPPPPPPYQQQQQHLFNNACFPFNNTRSHPDALNFPQSPPSSRLLSNFIEGDF</sequence>